<organism evidence="1 2">
    <name type="scientific">Rhizopus microsporus</name>
    <dbReference type="NCBI Taxonomy" id="58291"/>
    <lineage>
        <taxon>Eukaryota</taxon>
        <taxon>Fungi</taxon>
        <taxon>Fungi incertae sedis</taxon>
        <taxon>Mucoromycota</taxon>
        <taxon>Mucoromycotina</taxon>
        <taxon>Mucoromycetes</taxon>
        <taxon>Mucorales</taxon>
        <taxon>Mucorineae</taxon>
        <taxon>Rhizopodaceae</taxon>
        <taxon>Rhizopus</taxon>
    </lineage>
</organism>
<gene>
    <name evidence="1" type="ORF">BCV71DRAFT_238522</name>
</gene>
<dbReference type="AlphaFoldDB" id="A0A1X0RQP2"/>
<accession>A0A1X0RQP2</accession>
<protein>
    <submittedName>
        <fullName evidence="1">Uncharacterized protein</fullName>
    </submittedName>
</protein>
<evidence type="ECO:0000313" key="1">
    <source>
        <dbReference type="EMBL" id="ORE14335.1"/>
    </source>
</evidence>
<reference evidence="1 2" key="1">
    <citation type="journal article" date="2016" name="Proc. Natl. Acad. Sci. U.S.A.">
        <title>Lipid metabolic changes in an early divergent fungus govern the establishment of a mutualistic symbiosis with endobacteria.</title>
        <authorList>
            <person name="Lastovetsky O.A."/>
            <person name="Gaspar M.L."/>
            <person name="Mondo S.J."/>
            <person name="LaButti K.M."/>
            <person name="Sandor L."/>
            <person name="Grigoriev I.V."/>
            <person name="Henry S.A."/>
            <person name="Pawlowska T.E."/>
        </authorList>
    </citation>
    <scope>NUCLEOTIDE SEQUENCE [LARGE SCALE GENOMIC DNA]</scope>
    <source>
        <strain evidence="1 2">ATCC 11559</strain>
    </source>
</reference>
<evidence type="ECO:0000313" key="2">
    <source>
        <dbReference type="Proteomes" id="UP000242381"/>
    </source>
</evidence>
<dbReference type="EMBL" id="KV921477">
    <property type="protein sequence ID" value="ORE14335.1"/>
    <property type="molecule type" value="Genomic_DNA"/>
</dbReference>
<name>A0A1X0RQP2_RHIZD</name>
<sequence length="169" mass="19313">MLKNAELEIYSIQARTRKFITTRIVLYAIKSIYGQWGVEYDALYERVLRSVSVYCSFLKDKVFIGYKNQSCEKTVKTTSKNQGSFMESRSRCCPKVSKHIEIVTERRKTTPQNKRAHHAARLAVGTGAEDCVVTQQYKLRCIGQWCLEIRSGDKRSGSSVAWLSLFALA</sequence>
<dbReference type="Proteomes" id="UP000242381">
    <property type="component" value="Unassembled WGS sequence"/>
</dbReference>
<proteinExistence type="predicted"/>